<evidence type="ECO:0000313" key="2">
    <source>
        <dbReference type="EMBL" id="KAF9746347.1"/>
    </source>
</evidence>
<proteinExistence type="predicted"/>
<evidence type="ECO:0000313" key="3">
    <source>
        <dbReference type="Proteomes" id="UP000616885"/>
    </source>
</evidence>
<name>A0A8H7MZ21_BIOOC</name>
<comment type="caution">
    <text evidence="2">The sequence shown here is derived from an EMBL/GenBank/DDBJ whole genome shotgun (WGS) entry which is preliminary data.</text>
</comment>
<feature type="region of interest" description="Disordered" evidence="1">
    <location>
        <begin position="1"/>
        <end position="28"/>
    </location>
</feature>
<dbReference type="EMBL" id="JADCTT010000011">
    <property type="protein sequence ID" value="KAF9746347.1"/>
    <property type="molecule type" value="Genomic_DNA"/>
</dbReference>
<dbReference type="AlphaFoldDB" id="A0A8H7MZ21"/>
<gene>
    <name evidence="2" type="ORF">IM811_003252</name>
</gene>
<reference evidence="2" key="1">
    <citation type="submission" date="2020-10" db="EMBL/GenBank/DDBJ databases">
        <title>High-Quality Genome Resource of Clonostachys rosea strain S41 by Oxford Nanopore Long-Read Sequencing.</title>
        <authorList>
            <person name="Wang H."/>
        </authorList>
    </citation>
    <scope>NUCLEOTIDE SEQUENCE</scope>
    <source>
        <strain evidence="2">S41</strain>
    </source>
</reference>
<evidence type="ECO:0000256" key="1">
    <source>
        <dbReference type="SAM" id="MobiDB-lite"/>
    </source>
</evidence>
<sequence>MSLAWHDKATQPAELHFESATQNQGGSERAYNGAETYCVRLDYELFGNMAVGSLWVGVAVDEEVSP</sequence>
<accession>A0A8H7MZ21</accession>
<protein>
    <submittedName>
        <fullName evidence="2">Uncharacterized protein</fullName>
    </submittedName>
</protein>
<organism evidence="2 3">
    <name type="scientific">Bionectria ochroleuca</name>
    <name type="common">Gliocladium roseum</name>
    <dbReference type="NCBI Taxonomy" id="29856"/>
    <lineage>
        <taxon>Eukaryota</taxon>
        <taxon>Fungi</taxon>
        <taxon>Dikarya</taxon>
        <taxon>Ascomycota</taxon>
        <taxon>Pezizomycotina</taxon>
        <taxon>Sordariomycetes</taxon>
        <taxon>Hypocreomycetidae</taxon>
        <taxon>Hypocreales</taxon>
        <taxon>Bionectriaceae</taxon>
        <taxon>Clonostachys</taxon>
    </lineage>
</organism>
<dbReference type="Proteomes" id="UP000616885">
    <property type="component" value="Unassembled WGS sequence"/>
</dbReference>